<evidence type="ECO:0000313" key="2">
    <source>
        <dbReference type="Proteomes" id="UP000297241"/>
    </source>
</evidence>
<accession>A0A4Z1AQL0</accession>
<comment type="caution">
    <text evidence="1">The sequence shown here is derived from an EMBL/GenBank/DDBJ whole genome shotgun (WGS) entry which is preliminary data.</text>
</comment>
<organism evidence="1 2">
    <name type="scientific">Leptospira dzoumogneensis</name>
    <dbReference type="NCBI Taxonomy" id="2484904"/>
    <lineage>
        <taxon>Bacteria</taxon>
        <taxon>Pseudomonadati</taxon>
        <taxon>Spirochaetota</taxon>
        <taxon>Spirochaetia</taxon>
        <taxon>Leptospirales</taxon>
        <taxon>Leptospiraceae</taxon>
        <taxon>Leptospira</taxon>
    </lineage>
</organism>
<dbReference type="EMBL" id="RQHS01000005">
    <property type="protein sequence ID" value="TGN03204.1"/>
    <property type="molecule type" value="Genomic_DNA"/>
</dbReference>
<dbReference type="InterPro" id="IPR009241">
    <property type="entry name" value="HigB-like"/>
</dbReference>
<dbReference type="RefSeq" id="WP_135755825.1">
    <property type="nucleotide sequence ID" value="NZ_RQHS01000005.1"/>
</dbReference>
<name>A0A4Z1AQL0_9LEPT</name>
<dbReference type="Proteomes" id="UP000297241">
    <property type="component" value="Unassembled WGS sequence"/>
</dbReference>
<keyword evidence="2" id="KW-1185">Reference proteome</keyword>
<dbReference type="Pfam" id="PF05973">
    <property type="entry name" value="Gp49"/>
    <property type="match status" value="1"/>
</dbReference>
<dbReference type="OrthoDB" id="573082at2"/>
<sequence>MPGFGFWATKNTLILTHGFQKKTQKTPAKEIERAEKYRNNYFDRLN</sequence>
<dbReference type="AlphaFoldDB" id="A0A4Z1AQL0"/>
<proteinExistence type="predicted"/>
<protein>
    <recommendedName>
        <fullName evidence="3">Type II toxin-antitoxin system RelE/ParE family toxin</fullName>
    </recommendedName>
</protein>
<reference evidence="1" key="1">
    <citation type="journal article" date="2019" name="PLoS Negl. Trop. Dis.">
        <title>Revisiting the worldwide diversity of Leptospira species in the environment.</title>
        <authorList>
            <person name="Vincent A.T."/>
            <person name="Schiettekatte O."/>
            <person name="Bourhy P."/>
            <person name="Veyrier F.J."/>
            <person name="Picardeau M."/>
        </authorList>
    </citation>
    <scope>NUCLEOTIDE SEQUENCE [LARGE SCALE GENOMIC DNA]</scope>
    <source>
        <strain evidence="1">201601113</strain>
    </source>
</reference>
<gene>
    <name evidence="1" type="ORF">EHR06_04135</name>
</gene>
<evidence type="ECO:0000313" key="1">
    <source>
        <dbReference type="EMBL" id="TGN03204.1"/>
    </source>
</evidence>
<evidence type="ECO:0008006" key="3">
    <source>
        <dbReference type="Google" id="ProtNLM"/>
    </source>
</evidence>